<dbReference type="Pfam" id="PF15731">
    <property type="entry name" value="MqsA_antitoxin"/>
    <property type="match status" value="1"/>
</dbReference>
<dbReference type="InterPro" id="IPR022452">
    <property type="entry name" value="MqsA"/>
</dbReference>
<dbReference type="GO" id="GO:0003677">
    <property type="term" value="F:DNA binding"/>
    <property type="evidence" value="ECO:0007669"/>
    <property type="project" value="InterPro"/>
</dbReference>
<dbReference type="STRING" id="504472.Slin_4861"/>
<dbReference type="HOGENOM" id="CLU_069064_0_0_10"/>
<proteinExistence type="predicted"/>
<dbReference type="eggNOG" id="COG2944">
    <property type="taxonomic scope" value="Bacteria"/>
</dbReference>
<dbReference type="AlphaFoldDB" id="D2QQQ8"/>
<evidence type="ECO:0000259" key="1">
    <source>
        <dbReference type="PROSITE" id="PS50943"/>
    </source>
</evidence>
<feature type="domain" description="HTH cro/C1-type" evidence="1">
    <location>
        <begin position="71"/>
        <end position="117"/>
    </location>
</feature>
<dbReference type="KEGG" id="sli:Slin_4861"/>
<dbReference type="NCBIfam" id="TIGR03830">
    <property type="entry name" value="CxxCG_CxxCG_HTH"/>
    <property type="match status" value="1"/>
</dbReference>
<dbReference type="CDD" id="cd00093">
    <property type="entry name" value="HTH_XRE"/>
    <property type="match status" value="1"/>
</dbReference>
<evidence type="ECO:0000313" key="2">
    <source>
        <dbReference type="EMBL" id="ADB40839.1"/>
    </source>
</evidence>
<organism evidence="2 3">
    <name type="scientific">Spirosoma linguale (strain ATCC 33905 / DSM 74 / LMG 10896 / Claus 1)</name>
    <dbReference type="NCBI Taxonomy" id="504472"/>
    <lineage>
        <taxon>Bacteria</taxon>
        <taxon>Pseudomonadati</taxon>
        <taxon>Bacteroidota</taxon>
        <taxon>Cytophagia</taxon>
        <taxon>Cytophagales</taxon>
        <taxon>Cytophagaceae</taxon>
        <taxon>Spirosoma</taxon>
    </lineage>
</organism>
<dbReference type="EMBL" id="CP001769">
    <property type="protein sequence ID" value="ADB40839.1"/>
    <property type="molecule type" value="Genomic_DNA"/>
</dbReference>
<protein>
    <submittedName>
        <fullName evidence="2">Transcriptional regulator, XRE family</fullName>
    </submittedName>
</protein>
<dbReference type="PROSITE" id="PS50943">
    <property type="entry name" value="HTH_CROC1"/>
    <property type="match status" value="1"/>
</dbReference>
<dbReference type="InterPro" id="IPR025272">
    <property type="entry name" value="SocA_Panacea"/>
</dbReference>
<dbReference type="InterPro" id="IPR001387">
    <property type="entry name" value="Cro/C1-type_HTH"/>
</dbReference>
<evidence type="ECO:0000313" key="3">
    <source>
        <dbReference type="Proteomes" id="UP000002028"/>
    </source>
</evidence>
<dbReference type="Proteomes" id="UP000002028">
    <property type="component" value="Chromosome"/>
</dbReference>
<dbReference type="SUPFAM" id="SSF47413">
    <property type="entry name" value="lambda repressor-like DNA-binding domains"/>
    <property type="match status" value="1"/>
</dbReference>
<dbReference type="Pfam" id="PF13274">
    <property type="entry name" value="SocA_Panacea"/>
    <property type="match status" value="1"/>
</dbReference>
<gene>
    <name evidence="2" type="ordered locus">Slin_4861</name>
</gene>
<dbReference type="InterPro" id="IPR010982">
    <property type="entry name" value="Lambda_DNA-bd_dom_sf"/>
</dbReference>
<dbReference type="Gene3D" id="1.10.260.40">
    <property type="entry name" value="lambda repressor-like DNA-binding domains"/>
    <property type="match status" value="1"/>
</dbReference>
<reference evidence="2 3" key="1">
    <citation type="journal article" date="2010" name="Stand. Genomic Sci.">
        <title>Complete genome sequence of Spirosoma linguale type strain (1).</title>
        <authorList>
            <person name="Lail K."/>
            <person name="Sikorski J."/>
            <person name="Saunders E."/>
            <person name="Lapidus A."/>
            <person name="Glavina Del Rio T."/>
            <person name="Copeland A."/>
            <person name="Tice H."/>
            <person name="Cheng J.-F."/>
            <person name="Lucas S."/>
            <person name="Nolan M."/>
            <person name="Bruce D."/>
            <person name="Goodwin L."/>
            <person name="Pitluck S."/>
            <person name="Ivanova N."/>
            <person name="Mavromatis K."/>
            <person name="Ovchinnikova G."/>
            <person name="Pati A."/>
            <person name="Chen A."/>
            <person name="Palaniappan K."/>
            <person name="Land M."/>
            <person name="Hauser L."/>
            <person name="Chang Y.-J."/>
            <person name="Jeffries C.D."/>
            <person name="Chain P."/>
            <person name="Brettin T."/>
            <person name="Detter J.C."/>
            <person name="Schuetze A."/>
            <person name="Rohde M."/>
            <person name="Tindall B.J."/>
            <person name="Goeker M."/>
            <person name="Bristow J."/>
            <person name="Eisen J.A."/>
            <person name="Markowitz V."/>
            <person name="Hugenholtz P."/>
            <person name="Kyrpides N.C."/>
            <person name="Klenk H.-P."/>
            <person name="Chen F."/>
        </authorList>
    </citation>
    <scope>NUCLEOTIDE SEQUENCE [LARGE SCALE GENOMIC DNA]</scope>
    <source>
        <strain evidence="3">ATCC 33905 / DSM 74 / LMG 10896 / Claus 1</strain>
    </source>
</reference>
<dbReference type="InterPro" id="IPR032758">
    <property type="entry name" value="MqsA/HigA-2"/>
</dbReference>
<name>D2QQQ8_SPILD</name>
<keyword evidence="3" id="KW-1185">Reference proteome</keyword>
<sequence>MNSPLTGSPMELRTRPETRFFRREPFQIVHHFYLCEETGEEFTDEHTDSVNQKQVLNQYRVAHNLPFPDEIAAIRTKYGLSASKMAEVLGFGVNSYRQYETGEIPSDSNARLIQLAKDPEEFKKLICISGVLEEQEQEKLLSKIDQLIFEERRNKPVNWVSEYLFGSLRPSQYTGYRRPNVEKFVYMTMFFAEKTKPYKTKLNKLMFYADFLCFKRHQMSISGATYRAIQLGPVPNNYDALYAHGVKEDLYRVHYEEFDNRIGEQYCSCEHVAFRNELFSNEELAVLEEVVKRFYSARTSDIVGISHEERAWTDHEGQHEKIDYKYAFDLKAV</sequence>
<dbReference type="RefSeq" id="WP_012929340.1">
    <property type="nucleotide sequence ID" value="NC_013730.1"/>
</dbReference>
<accession>D2QQQ8</accession>